<accession>A0AAN9MY08</accession>
<dbReference type="AlphaFoldDB" id="A0AAN9MY08"/>
<gene>
    <name evidence="1" type="ORF">VNO77_02307</name>
</gene>
<evidence type="ECO:0000313" key="1">
    <source>
        <dbReference type="EMBL" id="KAK7360322.1"/>
    </source>
</evidence>
<dbReference type="EMBL" id="JAYMYQ010000001">
    <property type="protein sequence ID" value="KAK7360322.1"/>
    <property type="molecule type" value="Genomic_DNA"/>
</dbReference>
<sequence length="101" mass="11126">MVQLMLTPARCSYPNGTISTNSVPSLPRCSYLACIQTSLVKVQGWSRNRSPREAPEVMIATSQGMDMPHFSIAAPEMHKPCKTVFKGVDNEEKPCKQPCQG</sequence>
<name>A0AAN9MY08_CANGL</name>
<keyword evidence="2" id="KW-1185">Reference proteome</keyword>
<evidence type="ECO:0000313" key="2">
    <source>
        <dbReference type="Proteomes" id="UP001367508"/>
    </source>
</evidence>
<protein>
    <submittedName>
        <fullName evidence="1">Uncharacterized protein</fullName>
    </submittedName>
</protein>
<reference evidence="1 2" key="1">
    <citation type="submission" date="2024-01" db="EMBL/GenBank/DDBJ databases">
        <title>The genomes of 5 underutilized Papilionoideae crops provide insights into root nodulation and disease resistanc.</title>
        <authorList>
            <person name="Jiang F."/>
        </authorList>
    </citation>
    <scope>NUCLEOTIDE SEQUENCE [LARGE SCALE GENOMIC DNA]</scope>
    <source>
        <strain evidence="1">LVBAO_FW01</strain>
        <tissue evidence="1">Leaves</tissue>
    </source>
</reference>
<proteinExistence type="predicted"/>
<comment type="caution">
    <text evidence="1">The sequence shown here is derived from an EMBL/GenBank/DDBJ whole genome shotgun (WGS) entry which is preliminary data.</text>
</comment>
<organism evidence="1 2">
    <name type="scientific">Canavalia gladiata</name>
    <name type="common">Sword bean</name>
    <name type="synonym">Dolichos gladiatus</name>
    <dbReference type="NCBI Taxonomy" id="3824"/>
    <lineage>
        <taxon>Eukaryota</taxon>
        <taxon>Viridiplantae</taxon>
        <taxon>Streptophyta</taxon>
        <taxon>Embryophyta</taxon>
        <taxon>Tracheophyta</taxon>
        <taxon>Spermatophyta</taxon>
        <taxon>Magnoliopsida</taxon>
        <taxon>eudicotyledons</taxon>
        <taxon>Gunneridae</taxon>
        <taxon>Pentapetalae</taxon>
        <taxon>rosids</taxon>
        <taxon>fabids</taxon>
        <taxon>Fabales</taxon>
        <taxon>Fabaceae</taxon>
        <taxon>Papilionoideae</taxon>
        <taxon>50 kb inversion clade</taxon>
        <taxon>NPAAA clade</taxon>
        <taxon>indigoferoid/millettioid clade</taxon>
        <taxon>Phaseoleae</taxon>
        <taxon>Canavalia</taxon>
    </lineage>
</organism>
<dbReference type="Proteomes" id="UP001367508">
    <property type="component" value="Unassembled WGS sequence"/>
</dbReference>